<evidence type="ECO:0000313" key="2">
    <source>
        <dbReference type="EMBL" id="ACX85603.1"/>
    </source>
</evidence>
<accession>D0UZF1</accession>
<dbReference type="AlphaFoldDB" id="D0UZF1"/>
<protein>
    <submittedName>
        <fullName evidence="2">PCQ3_102</fullName>
    </submittedName>
</protein>
<evidence type="ECO:0000256" key="1">
    <source>
        <dbReference type="SAM" id="MobiDB-lite"/>
    </source>
</evidence>
<feature type="region of interest" description="Disordered" evidence="1">
    <location>
        <begin position="1"/>
        <end position="99"/>
    </location>
</feature>
<dbReference type="EMBL" id="GQ983381">
    <property type="protein sequence ID" value="ACX85603.1"/>
    <property type="molecule type" value="Genomic_DNA"/>
</dbReference>
<reference evidence="2" key="1">
    <citation type="journal article" date="2010" name="J. Bacteriol.">
        <title>Characterization of the replication, transfer, and plasmid/lytic phage cycle of the Streptomyces plasmid-phage pZL12.</title>
        <authorList>
            <person name="Zhong L."/>
            <person name="Cheng Q."/>
            <person name="Tian X."/>
            <person name="Zhao L."/>
            <person name="Qin Z."/>
        </authorList>
    </citation>
    <scope>NUCLEOTIDE SEQUENCE</scope>
    <source>
        <strain evidence="2">W9</strain>
        <plasmid evidence="2">pCQ3</plasmid>
    </source>
</reference>
<feature type="compositionally biased region" description="Basic residues" evidence="1">
    <location>
        <begin position="1"/>
        <end position="14"/>
    </location>
</feature>
<proteinExistence type="predicted"/>
<feature type="compositionally biased region" description="Basic residues" evidence="1">
    <location>
        <begin position="81"/>
        <end position="90"/>
    </location>
</feature>
<gene>
    <name evidence="2" type="ORF">pCQ3.102</name>
</gene>
<feature type="compositionally biased region" description="Basic and acidic residues" evidence="1">
    <location>
        <begin position="34"/>
        <end position="47"/>
    </location>
</feature>
<sequence>MGRRRDPRSLRGPHRPGQDRLVAVGRCRPARTRAAPDHRRPRHDPPHTHRSRRHHPPPPTAHRSPRRTRPLPAMAHPPHPPARRRTRPHPPPHPPGDIRMSVYYAPAAAHQKLVAAALDAIQATHYYREEDPHADASREYAEEQLALAARNLARAVDTLPADEQPIGWTAE</sequence>
<keyword evidence="2" id="KW-0614">Plasmid</keyword>
<geneLocation type="plasmid" evidence="2">
    <name>pCQ3</name>
</geneLocation>
<name>D0UZF1_9ACTN</name>
<organism evidence="2">
    <name type="scientific">Streptomyces sp. W9</name>
    <dbReference type="NCBI Taxonomy" id="682410"/>
    <lineage>
        <taxon>Bacteria</taxon>
        <taxon>Bacillati</taxon>
        <taxon>Actinomycetota</taxon>
        <taxon>Actinomycetes</taxon>
        <taxon>Kitasatosporales</taxon>
        <taxon>Streptomycetaceae</taxon>
        <taxon>Streptomyces</taxon>
    </lineage>
</organism>